<dbReference type="InterPro" id="IPR011639">
    <property type="entry name" value="MethylTrfase_TaqI-like_dom"/>
</dbReference>
<dbReference type="EC" id="2.1.1.72" evidence="1"/>
<evidence type="ECO:0000256" key="2">
    <source>
        <dbReference type="ARBA" id="ARBA00022603"/>
    </source>
</evidence>
<dbReference type="SUPFAM" id="SSF53335">
    <property type="entry name" value="S-adenosyl-L-methionine-dependent methyltransferases"/>
    <property type="match status" value="1"/>
</dbReference>
<keyword evidence="2" id="KW-0489">Methyltransferase</keyword>
<evidence type="ECO:0000259" key="6">
    <source>
        <dbReference type="Pfam" id="PF07669"/>
    </source>
</evidence>
<evidence type="ECO:0000313" key="7">
    <source>
        <dbReference type="EMBL" id="BAD02107.1"/>
    </source>
</evidence>
<proteinExistence type="predicted"/>
<name>Q6YRV4_SYNY3</name>
<dbReference type="PROSITE" id="PS00092">
    <property type="entry name" value="N6_MTASE"/>
    <property type="match status" value="1"/>
</dbReference>
<dbReference type="Proteomes" id="UP000001425">
    <property type="component" value="Plasmid pSYSX"/>
</dbReference>
<dbReference type="InParanoid" id="Q6YRV4"/>
<dbReference type="GO" id="GO:0032259">
    <property type="term" value="P:methylation"/>
    <property type="evidence" value="ECO:0007669"/>
    <property type="project" value="UniProtKB-KW"/>
</dbReference>
<keyword evidence="4" id="KW-0949">S-adenosyl-L-methionine</keyword>
<evidence type="ECO:0000256" key="4">
    <source>
        <dbReference type="ARBA" id="ARBA00022691"/>
    </source>
</evidence>
<evidence type="ECO:0000256" key="1">
    <source>
        <dbReference type="ARBA" id="ARBA00011900"/>
    </source>
</evidence>
<dbReference type="PANTHER" id="PTHR33841:SF1">
    <property type="entry name" value="DNA METHYLTRANSFERASE A"/>
    <property type="match status" value="1"/>
</dbReference>
<organism evidence="7 8">
    <name type="scientific">Synechocystis sp. (strain ATCC 27184 / PCC 6803 / Kazusa)</name>
    <dbReference type="NCBI Taxonomy" id="1111708"/>
    <lineage>
        <taxon>Bacteria</taxon>
        <taxon>Bacillati</taxon>
        <taxon>Cyanobacteriota</taxon>
        <taxon>Cyanophyceae</taxon>
        <taxon>Synechococcales</taxon>
        <taxon>Merismopediaceae</taxon>
        <taxon>Synechocystis</taxon>
    </lineage>
</organism>
<dbReference type="REBASE" id="7489">
    <property type="entry name" value="Ssp6803IV"/>
</dbReference>
<dbReference type="EnsemblBacteria" id="BAD02107">
    <property type="protein sequence ID" value="BAD02107"/>
    <property type="gene ID" value="BAD02107"/>
</dbReference>
<keyword evidence="3" id="KW-0808">Transferase</keyword>
<dbReference type="GO" id="GO:0003676">
    <property type="term" value="F:nucleic acid binding"/>
    <property type="evidence" value="ECO:0007669"/>
    <property type="project" value="InterPro"/>
</dbReference>
<dbReference type="EMBL" id="AP006585">
    <property type="protein sequence ID" value="BAD02107.1"/>
    <property type="molecule type" value="Genomic_DNA"/>
</dbReference>
<dbReference type="KEGG" id="syn:slr6050"/>
<dbReference type="GO" id="GO:0009007">
    <property type="term" value="F:site-specific DNA-methyltransferase (adenine-specific) activity"/>
    <property type="evidence" value="ECO:0007669"/>
    <property type="project" value="UniProtKB-EC"/>
</dbReference>
<dbReference type="PANTHER" id="PTHR33841">
    <property type="entry name" value="DNA METHYLTRANSFERASE YEEA-RELATED"/>
    <property type="match status" value="1"/>
</dbReference>
<dbReference type="Gene3D" id="3.40.50.150">
    <property type="entry name" value="Vaccinia Virus protein VP39"/>
    <property type="match status" value="1"/>
</dbReference>
<accession>Q6YRV4</accession>
<dbReference type="InterPro" id="IPR002052">
    <property type="entry name" value="DNA_methylase_N6_adenine_CS"/>
</dbReference>
<keyword evidence="8" id="KW-1185">Reference proteome</keyword>
<dbReference type="GO" id="GO:0006304">
    <property type="term" value="P:DNA modification"/>
    <property type="evidence" value="ECO:0007669"/>
    <property type="project" value="InterPro"/>
</dbReference>
<dbReference type="InterPro" id="IPR029063">
    <property type="entry name" value="SAM-dependent_MTases_sf"/>
</dbReference>
<evidence type="ECO:0000313" key="8">
    <source>
        <dbReference type="Proteomes" id="UP000001425"/>
    </source>
</evidence>
<dbReference type="PhylomeDB" id="Q6YRV4"/>
<dbReference type="Pfam" id="PF07669">
    <property type="entry name" value="Eco57I"/>
    <property type="match status" value="1"/>
</dbReference>
<sequence>MKLNRTSTQKYLKNFDFESLFIEELGWDTTDPIALPLEIDEAIFEAIAIAQKRGFTAYYCSTTEIPERKVRLALDRQLSDYSKSHLLIFGDEAQTGQVWLWVRQELGKPLAPKFEQYRIGQSPERLLQKLEALAITFEEEECLTLVEVNRRVKKAFDVEKTTKKFYTEFEKQHKQFLKYIDGINNDFDRSWYASLMLNRLMFVYFIQRKGFLNRDIDYLQNRLKLCQEKFGNDEFYSFYRYFLMQIFHEGLGKSDRNQELDKLLGNIPYLNGGFFDVHQLEIKYENIQIPDDAFEQLFVFFGNWDWHLDNRITKNQNEINPDILGYIFEKYINQKQMGAYYTKEDITEYISKNTIIPFLFDATKKECEVTFRADGEIWSLLKENPNRYIYDAVLKGVDVDLPLEIAAGINDVSQRQDWNQSASDEFALPTETWREHIVRRQRCLDIREKLKSGEMTSINDLITYNLNIRQFAQDVITGCEGSDFLLAFYRVIASVSVLDPTCGSGAFLFAALEILEPLYSGCLGRMRGFVEEDDRRIRGTDHKPRYAEFREILAEVEKHPNKQYFVLKSIMLNNLYGVDIMDEATEICKLRLFLKLVAQVEPNPKAKNLGLEPLPDIDFNIRAGNTLVGFTSRNEVYQSMTRDATGQTKLLFDDSFLKRIEQGAIAVDQEFKRFKFLQTETEVDGRVLAEAKAHLNRCLEELRTELDRYLAEEYELGLSKKEKAFQEWKESHQPFHWFVEFYGIIHSGGFDVIIGNPPYVEYSKIKKEYTIKGYQTESCGNLYAYSMERASSILKLSGHIGFIIPVASVCTDGYLPLRNILVTNGDLVISNFNDRPSKLFDGIEHIRLSIILWKKQKLTSHSIFTTRYNKWQAVERSILFNCLTYSNTKQFIKDGSISKVATKIEKSILKKVTSQKKYLDLYIDKTGTYQIFYTRKLSGFVQILDFIPEIYDNNNQKRDPSELKNLSFSTKEIRDAFLVLLNSNLFYWFLTIYSDCRNLNKREIASIALDFENLSKSLHQPLSDLSVALMDDFKSNSKLLEMSYKKLGKMKIQCIYPKFSKPIIDEIDRVLAKHYGFTDEELDFIINYDIKYRMGRDLED</sequence>
<comment type="catalytic activity">
    <reaction evidence="5">
        <text>a 2'-deoxyadenosine in DNA + S-adenosyl-L-methionine = an N(6)-methyl-2'-deoxyadenosine in DNA + S-adenosyl-L-homocysteine + H(+)</text>
        <dbReference type="Rhea" id="RHEA:15197"/>
        <dbReference type="Rhea" id="RHEA-COMP:12418"/>
        <dbReference type="Rhea" id="RHEA-COMP:12419"/>
        <dbReference type="ChEBI" id="CHEBI:15378"/>
        <dbReference type="ChEBI" id="CHEBI:57856"/>
        <dbReference type="ChEBI" id="CHEBI:59789"/>
        <dbReference type="ChEBI" id="CHEBI:90615"/>
        <dbReference type="ChEBI" id="CHEBI:90616"/>
        <dbReference type="EC" id="2.1.1.72"/>
    </reaction>
</comment>
<evidence type="ECO:0000256" key="5">
    <source>
        <dbReference type="ARBA" id="ARBA00047942"/>
    </source>
</evidence>
<protein>
    <recommendedName>
        <fullName evidence="1">site-specific DNA-methyltransferase (adenine-specific)</fullName>
        <ecNumber evidence="1">2.1.1.72</ecNumber>
    </recommendedName>
</protein>
<gene>
    <name evidence="7" type="ordered locus">slr6050</name>
</gene>
<dbReference type="PRINTS" id="PR00507">
    <property type="entry name" value="N12N6MTFRASE"/>
</dbReference>
<keyword evidence="7" id="KW-0614">Plasmid</keyword>
<reference evidence="7 8" key="1">
    <citation type="journal article" date="2003" name="DNA Res.">
        <title>Structural analysis of four large plasmids harboring in a unicellular cyanobacterium, Synechocystis sp. PCC 6803.</title>
        <authorList>
            <person name="Kaneko T."/>
            <person name="Nakamura Y."/>
            <person name="Sasamoto S."/>
            <person name="Watanabe A."/>
            <person name="Kohara M."/>
            <person name="Matsumoto M."/>
            <person name="Shimpo S."/>
            <person name="Yamada M."/>
            <person name="Tabata S."/>
        </authorList>
    </citation>
    <scope>NUCLEOTIDE SEQUENCE [LARGE SCALE GENOMIC DNA]</scope>
    <source>
        <strain evidence="8">ATCC 27184 / PCC 6803 / Kazusa</strain>
    </source>
</reference>
<dbReference type="InterPro" id="IPR050953">
    <property type="entry name" value="N4_N6_ade-DNA_methylase"/>
</dbReference>
<dbReference type="AlphaFoldDB" id="Q6YRV4"/>
<evidence type="ECO:0000256" key="3">
    <source>
        <dbReference type="ARBA" id="ARBA00022679"/>
    </source>
</evidence>
<geneLocation type="plasmid" evidence="7 8">
    <name>pSYSX</name>
</geneLocation>
<feature type="domain" description="Type II methyltransferase M.TaqI-like" evidence="6">
    <location>
        <begin position="573"/>
        <end position="827"/>
    </location>
</feature>